<dbReference type="Gene3D" id="3.40.50.300">
    <property type="entry name" value="P-loop containing nucleotide triphosphate hydrolases"/>
    <property type="match status" value="1"/>
</dbReference>
<evidence type="ECO:0000259" key="1">
    <source>
        <dbReference type="Pfam" id="PF20703"/>
    </source>
</evidence>
<dbReference type="SUPFAM" id="SSF48452">
    <property type="entry name" value="TPR-like"/>
    <property type="match status" value="2"/>
</dbReference>
<reference evidence="2" key="1">
    <citation type="submission" date="2023-03" db="EMBL/GenBank/DDBJ databases">
        <title>Massive genome expansion in bonnet fungi (Mycena s.s.) driven by repeated elements and novel gene families across ecological guilds.</title>
        <authorList>
            <consortium name="Lawrence Berkeley National Laboratory"/>
            <person name="Harder C.B."/>
            <person name="Miyauchi S."/>
            <person name="Viragh M."/>
            <person name="Kuo A."/>
            <person name="Thoen E."/>
            <person name="Andreopoulos B."/>
            <person name="Lu D."/>
            <person name="Skrede I."/>
            <person name="Drula E."/>
            <person name="Henrissat B."/>
            <person name="Morin E."/>
            <person name="Kohler A."/>
            <person name="Barry K."/>
            <person name="LaButti K."/>
            <person name="Morin E."/>
            <person name="Salamov A."/>
            <person name="Lipzen A."/>
            <person name="Mereny Z."/>
            <person name="Hegedus B."/>
            <person name="Baldrian P."/>
            <person name="Stursova M."/>
            <person name="Weitz H."/>
            <person name="Taylor A."/>
            <person name="Grigoriev I.V."/>
            <person name="Nagy L.G."/>
            <person name="Martin F."/>
            <person name="Kauserud H."/>
        </authorList>
    </citation>
    <scope>NUCLEOTIDE SEQUENCE</scope>
    <source>
        <strain evidence="2">CBHHK200</strain>
    </source>
</reference>
<proteinExistence type="predicted"/>
<dbReference type="Pfam" id="PF20703">
    <property type="entry name" value="nSTAND1"/>
    <property type="match status" value="1"/>
</dbReference>
<organism evidence="2 3">
    <name type="scientific">Mycena alexandri</name>
    <dbReference type="NCBI Taxonomy" id="1745969"/>
    <lineage>
        <taxon>Eukaryota</taxon>
        <taxon>Fungi</taxon>
        <taxon>Dikarya</taxon>
        <taxon>Basidiomycota</taxon>
        <taxon>Agaricomycotina</taxon>
        <taxon>Agaricomycetes</taxon>
        <taxon>Agaricomycetidae</taxon>
        <taxon>Agaricales</taxon>
        <taxon>Marasmiineae</taxon>
        <taxon>Mycenaceae</taxon>
        <taxon>Mycena</taxon>
    </lineage>
</organism>
<dbReference type="Proteomes" id="UP001218188">
    <property type="component" value="Unassembled WGS sequence"/>
</dbReference>
<dbReference type="SUPFAM" id="SSF52540">
    <property type="entry name" value="P-loop containing nucleoside triphosphate hydrolases"/>
    <property type="match status" value="1"/>
</dbReference>
<dbReference type="Gene3D" id="1.25.40.10">
    <property type="entry name" value="Tetratricopeptide repeat domain"/>
    <property type="match status" value="1"/>
</dbReference>
<dbReference type="InterPro" id="IPR011990">
    <property type="entry name" value="TPR-like_helical_dom_sf"/>
</dbReference>
<dbReference type="PANTHER" id="PTHR47691">
    <property type="entry name" value="REGULATOR-RELATED"/>
    <property type="match status" value="1"/>
</dbReference>
<feature type="domain" description="Novel STAND NTPase 1" evidence="1">
    <location>
        <begin position="83"/>
        <end position="221"/>
    </location>
</feature>
<dbReference type="InterPro" id="IPR049052">
    <property type="entry name" value="nSTAND1"/>
</dbReference>
<dbReference type="PANTHER" id="PTHR47691:SF3">
    <property type="entry name" value="HTH-TYPE TRANSCRIPTIONAL REGULATOR RV0890C-RELATED"/>
    <property type="match status" value="1"/>
</dbReference>
<sequence>MIALLQACNTGLQESLDFFQIQAISLVTDAAQEYAHKAHQDVLEMIQSLSDMNISDTASSIIRGLSSSESSSTSISMLPPEPKIFHGRDSELADILKLFGQGSPRIAILGAGGMGKTSLSRAVLHHPEVIARYDQRRVFVACDTAPTQVELVTLIGAHFGLKSGRDLTRPLLHHFSTGPPALLILDNLETVWDPSESRGEIEEFLSLLTDIQHLALIITMRGAERPAKVHWTRPFLAPLLPLSQTAARQTFIAIADDVHNMHDVDNVLSLTDNLPLAINLIAHLVDSEGCLTVLSRWEHEKTSIISEGYDRKSNLDISISVSLSSPRITSVPRSRDLLSLLSMLPDGIADVELRQANIPIDDILRCKTALLRTSLAYQDQGRLKSLVPIREYFQKFYPPPTHLLRPLRLYFHELLDVYQKHCGTLPNRGVTDRITLNFANMQNILLSGLNEENPDLVDTLYSVTYLDFFSTGTGRGPLTFMNRISDVLPQPSDHRLEVFVILRRLLAWRHQPIPDPRALLQDAQEHFKRLDDTDLEARFYLSIGAYYQYHDDDRATALQFYGDALSLAISSGNTKRHADALDSRANIEWQNGDYIAGQKYAFESQRLATTLVDMFREARGLRSQAICWNTLGNYKEGISACARARELLALSGLGGSEINCAIMNCQGEVHRAKTEYQEARDINDQILQMVSLEQEPYDHAVALFNVTEVYIRMGASRGQVERSIERIDFRQNGIPAREHAMRFNFWRP</sequence>
<accession>A0AAD6WPF7</accession>
<dbReference type="AlphaFoldDB" id="A0AAD6WPF7"/>
<comment type="caution">
    <text evidence="2">The sequence shown here is derived from an EMBL/GenBank/DDBJ whole genome shotgun (WGS) entry which is preliminary data.</text>
</comment>
<gene>
    <name evidence="2" type="ORF">C8F04DRAFT_1015870</name>
</gene>
<dbReference type="InterPro" id="IPR027417">
    <property type="entry name" value="P-loop_NTPase"/>
</dbReference>
<evidence type="ECO:0000313" key="2">
    <source>
        <dbReference type="EMBL" id="KAJ7018861.1"/>
    </source>
</evidence>
<evidence type="ECO:0000313" key="3">
    <source>
        <dbReference type="Proteomes" id="UP001218188"/>
    </source>
</evidence>
<protein>
    <recommendedName>
        <fullName evidence="1">Novel STAND NTPase 1 domain-containing protein</fullName>
    </recommendedName>
</protein>
<keyword evidence="3" id="KW-1185">Reference proteome</keyword>
<dbReference type="EMBL" id="JARJCM010000319">
    <property type="protein sequence ID" value="KAJ7018861.1"/>
    <property type="molecule type" value="Genomic_DNA"/>
</dbReference>
<name>A0AAD6WPF7_9AGAR</name>